<dbReference type="Pfam" id="PF07388">
    <property type="entry name" value="A-2_8-polyST"/>
    <property type="match status" value="1"/>
</dbReference>
<evidence type="ECO:0000313" key="1">
    <source>
        <dbReference type="EMBL" id="MCG2590822.1"/>
    </source>
</evidence>
<proteinExistence type="predicted"/>
<organism evidence="1 2">
    <name type="scientific">Rhodohalobacter sulfatireducens</name>
    <dbReference type="NCBI Taxonomy" id="2911366"/>
    <lineage>
        <taxon>Bacteria</taxon>
        <taxon>Pseudomonadati</taxon>
        <taxon>Balneolota</taxon>
        <taxon>Balneolia</taxon>
        <taxon>Balneolales</taxon>
        <taxon>Balneolaceae</taxon>
        <taxon>Rhodohalobacter</taxon>
    </lineage>
</organism>
<reference evidence="1" key="2">
    <citation type="submission" date="2024-05" db="EMBL/GenBank/DDBJ databases">
        <title>Rhodohalobacter halophilus gen. nov., sp. nov., a moderately halophilic member of the family Balneolaceae.</title>
        <authorList>
            <person name="Xia J."/>
        </authorList>
    </citation>
    <scope>NUCLEOTIDE SEQUENCE</scope>
    <source>
        <strain evidence="1">WB101</strain>
    </source>
</reference>
<evidence type="ECO:0000313" key="2">
    <source>
        <dbReference type="Proteomes" id="UP001165366"/>
    </source>
</evidence>
<dbReference type="RefSeq" id="WP_237856312.1">
    <property type="nucleotide sequence ID" value="NZ_JAKLWS010000045.1"/>
</dbReference>
<keyword evidence="2" id="KW-1185">Reference proteome</keyword>
<comment type="caution">
    <text evidence="1">The sequence shown here is derived from an EMBL/GenBank/DDBJ whole genome shotgun (WGS) entry which is preliminary data.</text>
</comment>
<gene>
    <name evidence="1" type="ORF">L6773_19790</name>
</gene>
<protein>
    <submittedName>
        <fullName evidence="1">Alpha-2,8-polysialyltransferase family protein</fullName>
    </submittedName>
</protein>
<dbReference type="InterPro" id="IPR010866">
    <property type="entry name" value="A-2_8-polyST"/>
</dbReference>
<name>A0ABS9KIY7_9BACT</name>
<dbReference type="EMBL" id="JAKLWS010000045">
    <property type="protein sequence ID" value="MCG2590822.1"/>
    <property type="molecule type" value="Genomic_DNA"/>
</dbReference>
<accession>A0ABS9KIY7</accession>
<reference evidence="1" key="1">
    <citation type="submission" date="2022-01" db="EMBL/GenBank/DDBJ databases">
        <authorList>
            <person name="Wang Y."/>
        </authorList>
    </citation>
    <scope>NUCLEOTIDE SEQUENCE</scope>
    <source>
        <strain evidence="1">WB101</strain>
    </source>
</reference>
<dbReference type="Proteomes" id="UP001165366">
    <property type="component" value="Unassembled WGS sequence"/>
</dbReference>
<sequence>MDQEKKVKKFETAFIVKDAKTYTNAEEAWFQFSGNKEGSILFIIIPKEDPNNTLDIFNETIDPDKWEKIIWYKSHSNYAPKWLKRKMKKSLLFKLIMNGREYIYNFLDRIGLDRLGKKYGPIDVVFSGHRNTQEHLAFALKPKELYIMDSGMRIQKRIQPTGYINDRKRSKRKPISYILHKLVAFKIFDRKKTKIFTVYNDLIETKHQIVENDYSYRKMLVKKKITGDDVFFVSSPIFNRENISIQNYIVFIKEIFEELNLDPSNVIYIPHPVYEKKKEVQLIVDSLECRVDNRDIPIETKIALNDKLPKLCVSPYSSSIANIASFSEGKFPLAYAWHPEIDCFKEMVVWKENFIFKNPNIKLIELKNVTSIFGFKKDDCNKPKYKNFKDWDAAMIKNEA</sequence>